<gene>
    <name evidence="4" type="ORF">SAMN00777080_3442</name>
</gene>
<keyword evidence="1" id="KW-0808">Transferase</keyword>
<dbReference type="OrthoDB" id="9812605at2"/>
<name>A0A1W2H847_9BACT</name>
<dbReference type="InterPro" id="IPR012893">
    <property type="entry name" value="HipA-like_C"/>
</dbReference>
<evidence type="ECO:0000256" key="2">
    <source>
        <dbReference type="ARBA" id="ARBA00022777"/>
    </source>
</evidence>
<dbReference type="RefSeq" id="WP_084121593.1">
    <property type="nucleotide sequence ID" value="NZ_LT838813.1"/>
</dbReference>
<organism evidence="4 5">
    <name type="scientific">Aquiflexum balticum DSM 16537</name>
    <dbReference type="NCBI Taxonomy" id="758820"/>
    <lineage>
        <taxon>Bacteria</taxon>
        <taxon>Pseudomonadati</taxon>
        <taxon>Bacteroidota</taxon>
        <taxon>Cytophagia</taxon>
        <taxon>Cytophagales</taxon>
        <taxon>Cyclobacteriaceae</taxon>
        <taxon>Aquiflexum</taxon>
    </lineage>
</organism>
<dbReference type="Pfam" id="PF07804">
    <property type="entry name" value="HipA_C"/>
    <property type="match status" value="1"/>
</dbReference>
<evidence type="ECO:0000313" key="4">
    <source>
        <dbReference type="EMBL" id="SMD44808.1"/>
    </source>
</evidence>
<sequence length="332" mass="39044">MLRKEKSIEYSGVILKESKIPKLKEKNYYVLDYPLDGDAPKQFIKLYKFTKDSKIKKGNKKSWIPYIAKTAEKWYPHESIIEFAINKIGQTLGLKMNETDLVIANGQIRFLSKYFLNPREEKLVHGAEICSEFFGDTIEGERIANNKGEARSVFTFEFIKDALRNVFPNDFEMLMVEFVKMLVFDAIVGNNDRHFYNWGVIQNVRNTNKIITFAPIYDSARGLLWNFSEKNIEKHLGNYKAINGKKIEKYINGSKPRVSIDENKEANHFELVDFIKRYNNEFQKIVVSLSTSEMEDQVIKMLNEDIFIYFSKNRKELIEIVLHKRFEKIRNI</sequence>
<proteinExistence type="predicted"/>
<evidence type="ECO:0000313" key="5">
    <source>
        <dbReference type="Proteomes" id="UP000192333"/>
    </source>
</evidence>
<accession>A0A1W2H847</accession>
<dbReference type="Gene3D" id="1.10.1070.20">
    <property type="match status" value="1"/>
</dbReference>
<feature type="domain" description="HipA-like C-terminal" evidence="3">
    <location>
        <begin position="60"/>
        <end position="225"/>
    </location>
</feature>
<dbReference type="AlphaFoldDB" id="A0A1W2H847"/>
<evidence type="ECO:0000259" key="3">
    <source>
        <dbReference type="Pfam" id="PF07804"/>
    </source>
</evidence>
<reference evidence="5" key="1">
    <citation type="submission" date="2017-04" db="EMBL/GenBank/DDBJ databases">
        <authorList>
            <person name="Varghese N."/>
            <person name="Submissions S."/>
        </authorList>
    </citation>
    <scope>NUCLEOTIDE SEQUENCE [LARGE SCALE GENOMIC DNA]</scope>
    <source>
        <strain evidence="5">DSM 16537</strain>
    </source>
</reference>
<evidence type="ECO:0000256" key="1">
    <source>
        <dbReference type="ARBA" id="ARBA00022679"/>
    </source>
</evidence>
<dbReference type="EMBL" id="LT838813">
    <property type="protein sequence ID" value="SMD44808.1"/>
    <property type="molecule type" value="Genomic_DNA"/>
</dbReference>
<protein>
    <recommendedName>
        <fullName evidence="3">HipA-like C-terminal domain-containing protein</fullName>
    </recommendedName>
</protein>
<keyword evidence="2" id="KW-0418">Kinase</keyword>
<dbReference type="GO" id="GO:0016301">
    <property type="term" value="F:kinase activity"/>
    <property type="evidence" value="ECO:0007669"/>
    <property type="project" value="UniProtKB-KW"/>
</dbReference>
<keyword evidence="5" id="KW-1185">Reference proteome</keyword>
<dbReference type="STRING" id="758820.SAMN00777080_3442"/>
<dbReference type="Proteomes" id="UP000192333">
    <property type="component" value="Chromosome I"/>
</dbReference>